<dbReference type="STRING" id="1796606.A2G96_00365"/>
<reference evidence="1 2" key="1">
    <citation type="submission" date="2016-03" db="EMBL/GenBank/DDBJ databases">
        <title>Complete genome sequence of a novel chlorpyrifos degrading bacterium, Cupriavidus nantongensis sp. X1.</title>
        <authorList>
            <person name="Fang L."/>
        </authorList>
    </citation>
    <scope>NUCLEOTIDE SEQUENCE [LARGE SCALE GENOMIC DNA]</scope>
    <source>
        <strain evidence="1 2">X1</strain>
    </source>
</reference>
<dbReference type="AlphaFoldDB" id="A0A142JE07"/>
<name>A0A142JE07_9BURK</name>
<dbReference type="Proteomes" id="UP000075238">
    <property type="component" value="Chromosome 1"/>
</dbReference>
<sequence>MLVSEEIQFTVTLNRQLRDAFVAAAEAEGHTISQVAEGLIRQYLEQCQKSRDDDALFRQMVEQGRTFMRAGIGIPNEQVEAESADWCAAMLRQA</sequence>
<keyword evidence="2" id="KW-1185">Reference proteome</keyword>
<protein>
    <submittedName>
        <fullName evidence="1">Antitoxin of toxin-antitoxin stability system</fullName>
    </submittedName>
</protein>
<proteinExistence type="predicted"/>
<gene>
    <name evidence="1" type="ORF">A2G96_00365</name>
</gene>
<dbReference type="OrthoDB" id="5124853at2"/>
<dbReference type="GO" id="GO:0006355">
    <property type="term" value="P:regulation of DNA-templated transcription"/>
    <property type="evidence" value="ECO:0007669"/>
    <property type="project" value="InterPro"/>
</dbReference>
<dbReference type="EMBL" id="CP014844">
    <property type="protein sequence ID" value="AMR76319.1"/>
    <property type="molecule type" value="Genomic_DNA"/>
</dbReference>
<dbReference type="InterPro" id="IPR010985">
    <property type="entry name" value="Ribbon_hlx_hlx"/>
</dbReference>
<dbReference type="SUPFAM" id="SSF47598">
    <property type="entry name" value="Ribbon-helix-helix"/>
    <property type="match status" value="1"/>
</dbReference>
<dbReference type="KEGG" id="cnan:A2G96_00365"/>
<evidence type="ECO:0000313" key="1">
    <source>
        <dbReference type="EMBL" id="AMR76319.1"/>
    </source>
</evidence>
<accession>A0A142JE07</accession>
<organism evidence="1 2">
    <name type="scientific">Cupriavidus nantongensis</name>
    <dbReference type="NCBI Taxonomy" id="1796606"/>
    <lineage>
        <taxon>Bacteria</taxon>
        <taxon>Pseudomonadati</taxon>
        <taxon>Pseudomonadota</taxon>
        <taxon>Betaproteobacteria</taxon>
        <taxon>Burkholderiales</taxon>
        <taxon>Burkholderiaceae</taxon>
        <taxon>Cupriavidus</taxon>
    </lineage>
</organism>
<evidence type="ECO:0000313" key="2">
    <source>
        <dbReference type="Proteomes" id="UP000075238"/>
    </source>
</evidence>
<dbReference type="RefSeq" id="WP_062795762.1">
    <property type="nucleotide sequence ID" value="NZ_CP014844.1"/>
</dbReference>